<dbReference type="OrthoDB" id="9124519at2"/>
<protein>
    <recommendedName>
        <fullName evidence="2">histidine kinase</fullName>
        <ecNumber evidence="2">2.7.13.3</ecNumber>
    </recommendedName>
</protein>
<dbReference type="InterPro" id="IPR000014">
    <property type="entry name" value="PAS"/>
</dbReference>
<dbReference type="CDD" id="cd00156">
    <property type="entry name" value="REC"/>
    <property type="match status" value="1"/>
</dbReference>
<evidence type="ECO:0000313" key="6">
    <source>
        <dbReference type="EMBL" id="PZV87458.1"/>
    </source>
</evidence>
<dbReference type="Proteomes" id="UP000248917">
    <property type="component" value="Unassembled WGS sequence"/>
</dbReference>
<dbReference type="Pfam" id="PF13426">
    <property type="entry name" value="PAS_9"/>
    <property type="match status" value="1"/>
</dbReference>
<evidence type="ECO:0000256" key="1">
    <source>
        <dbReference type="ARBA" id="ARBA00000085"/>
    </source>
</evidence>
<evidence type="ECO:0000259" key="5">
    <source>
        <dbReference type="PROSITE" id="PS50112"/>
    </source>
</evidence>
<dbReference type="InterPro" id="IPR003661">
    <property type="entry name" value="HisK_dim/P_dom"/>
</dbReference>
<gene>
    <name evidence="6" type="ORF">CLV31_101331</name>
</gene>
<dbReference type="SMART" id="SM00448">
    <property type="entry name" value="REC"/>
    <property type="match status" value="1"/>
</dbReference>
<dbReference type="EC" id="2.7.13.3" evidence="2"/>
<dbReference type="Gene3D" id="3.30.450.20">
    <property type="entry name" value="PAS domain"/>
    <property type="match status" value="1"/>
</dbReference>
<dbReference type="InterPro" id="IPR035965">
    <property type="entry name" value="PAS-like_dom_sf"/>
</dbReference>
<keyword evidence="3" id="KW-0597">Phosphoprotein</keyword>
<feature type="domain" description="PAS" evidence="5">
    <location>
        <begin position="140"/>
        <end position="216"/>
    </location>
</feature>
<dbReference type="Gene3D" id="3.40.50.2300">
    <property type="match status" value="1"/>
</dbReference>
<dbReference type="PROSITE" id="PS50110">
    <property type="entry name" value="RESPONSE_REGULATORY"/>
    <property type="match status" value="1"/>
</dbReference>
<dbReference type="InterPro" id="IPR011006">
    <property type="entry name" value="CheY-like_superfamily"/>
</dbReference>
<dbReference type="SMART" id="SM00091">
    <property type="entry name" value="PAS"/>
    <property type="match status" value="1"/>
</dbReference>
<dbReference type="EMBL" id="QKTX01000001">
    <property type="protein sequence ID" value="PZV87458.1"/>
    <property type="molecule type" value="Genomic_DNA"/>
</dbReference>
<dbReference type="AlphaFoldDB" id="A0A326S3B3"/>
<dbReference type="InterPro" id="IPR051271">
    <property type="entry name" value="2C-system_Tx_regulators"/>
</dbReference>
<dbReference type="Pfam" id="PF00512">
    <property type="entry name" value="HisKA"/>
    <property type="match status" value="1"/>
</dbReference>
<dbReference type="CDD" id="cd00130">
    <property type="entry name" value="PAS"/>
    <property type="match status" value="1"/>
</dbReference>
<dbReference type="SUPFAM" id="SSF47384">
    <property type="entry name" value="Homodimeric domain of signal transducing histidine kinase"/>
    <property type="match status" value="1"/>
</dbReference>
<feature type="domain" description="Response regulatory" evidence="4">
    <location>
        <begin position="9"/>
        <end position="127"/>
    </location>
</feature>
<evidence type="ECO:0000256" key="2">
    <source>
        <dbReference type="ARBA" id="ARBA00012438"/>
    </source>
</evidence>
<dbReference type="InterPro" id="IPR036097">
    <property type="entry name" value="HisK_dim/P_sf"/>
</dbReference>
<dbReference type="GO" id="GO:0000155">
    <property type="term" value="F:phosphorelay sensor kinase activity"/>
    <property type="evidence" value="ECO:0007669"/>
    <property type="project" value="InterPro"/>
</dbReference>
<dbReference type="PROSITE" id="PS50112">
    <property type="entry name" value="PAS"/>
    <property type="match status" value="1"/>
</dbReference>
<organism evidence="6 7">
    <name type="scientific">Algoriphagus aquaeductus</name>
    <dbReference type="NCBI Taxonomy" id="475299"/>
    <lineage>
        <taxon>Bacteria</taxon>
        <taxon>Pseudomonadati</taxon>
        <taxon>Bacteroidota</taxon>
        <taxon>Cytophagia</taxon>
        <taxon>Cytophagales</taxon>
        <taxon>Cyclobacteriaceae</taxon>
        <taxon>Algoriphagus</taxon>
    </lineage>
</organism>
<dbReference type="GO" id="GO:0000156">
    <property type="term" value="F:phosphorelay response regulator activity"/>
    <property type="evidence" value="ECO:0007669"/>
    <property type="project" value="TreeGrafter"/>
</dbReference>
<reference evidence="6 7" key="1">
    <citation type="submission" date="2018-06" db="EMBL/GenBank/DDBJ databases">
        <title>Genomic Encyclopedia of Archaeal and Bacterial Type Strains, Phase II (KMG-II): from individual species to whole genera.</title>
        <authorList>
            <person name="Goeker M."/>
        </authorList>
    </citation>
    <scope>NUCLEOTIDE SEQUENCE [LARGE SCALE GENOMIC DNA]</scope>
    <source>
        <strain evidence="6 7">T4</strain>
    </source>
</reference>
<dbReference type="RefSeq" id="WP_111391135.1">
    <property type="nucleotide sequence ID" value="NZ_QKTX01000001.1"/>
</dbReference>
<comment type="catalytic activity">
    <reaction evidence="1">
        <text>ATP + protein L-histidine = ADP + protein N-phospho-L-histidine.</text>
        <dbReference type="EC" id="2.7.13.3"/>
    </reaction>
</comment>
<accession>A0A326S3B3</accession>
<feature type="modified residue" description="4-aspartylphosphate" evidence="3">
    <location>
        <position position="62"/>
    </location>
</feature>
<keyword evidence="7" id="KW-1185">Reference proteome</keyword>
<dbReference type="SUPFAM" id="SSF52172">
    <property type="entry name" value="CheY-like"/>
    <property type="match status" value="1"/>
</dbReference>
<dbReference type="NCBIfam" id="TIGR00229">
    <property type="entry name" value="sensory_box"/>
    <property type="match status" value="1"/>
</dbReference>
<dbReference type="Gene3D" id="1.10.287.130">
    <property type="match status" value="1"/>
</dbReference>
<dbReference type="PANTHER" id="PTHR45526">
    <property type="entry name" value="TRANSCRIPTIONAL REGULATORY PROTEIN DPIA"/>
    <property type="match status" value="1"/>
</dbReference>
<dbReference type="Pfam" id="PF00072">
    <property type="entry name" value="Response_reg"/>
    <property type="match status" value="1"/>
</dbReference>
<proteinExistence type="predicted"/>
<sequence length="336" mass="38316">MKKDSFPYKALVIEDNFGDYFLIEEYLSEHIQSPDLVHASTFLAAKEFLSTEEGNFDVILLDLSLPDHSGEKLIIDIIKLAKRIPVIALTGFTDLDFSIKSLALGVSDYLLKDDLTPAMLYKTIIYSIERKKFVDELQKSERKYSNLFHLSPLPMCVCDSESLQILDVNDSAVKHYGFTEEEFLNKNFKDLFSDFSYSENQQLFHNSNLHQKPTKGSHTKKNGELIEVEMESSQIVFNEIDASLILINDVTEKNLHLATIEKQNAAFREIAWIQSHVVRAPLARLMGLVNLLGNDAKTEDEDAQTILQYIKTSAEELDQIIRDISKKSEEITRPSD</sequence>
<evidence type="ECO:0000313" key="7">
    <source>
        <dbReference type="Proteomes" id="UP000248917"/>
    </source>
</evidence>
<evidence type="ECO:0000256" key="3">
    <source>
        <dbReference type="PROSITE-ProRule" id="PRU00169"/>
    </source>
</evidence>
<name>A0A326S3B3_9BACT</name>
<dbReference type="SUPFAM" id="SSF55785">
    <property type="entry name" value="PYP-like sensor domain (PAS domain)"/>
    <property type="match status" value="1"/>
</dbReference>
<dbReference type="PANTHER" id="PTHR45526:SF1">
    <property type="entry name" value="TRANSCRIPTIONAL REGULATORY PROTEIN DCUR-RELATED"/>
    <property type="match status" value="1"/>
</dbReference>
<dbReference type="InterPro" id="IPR001789">
    <property type="entry name" value="Sig_transdc_resp-reg_receiver"/>
</dbReference>
<comment type="caution">
    <text evidence="6">The sequence shown here is derived from an EMBL/GenBank/DDBJ whole genome shotgun (WGS) entry which is preliminary data.</text>
</comment>
<evidence type="ECO:0000259" key="4">
    <source>
        <dbReference type="PROSITE" id="PS50110"/>
    </source>
</evidence>